<name>A0AAE0I164_9PEZI</name>
<gene>
    <name evidence="2" type="ORF">B0H66DRAFT_299255</name>
</gene>
<evidence type="ECO:0000313" key="3">
    <source>
        <dbReference type="Proteomes" id="UP001283341"/>
    </source>
</evidence>
<keyword evidence="3" id="KW-1185">Reference proteome</keyword>
<sequence>MSQIQYTPEPELADLPFPFSEKIEELDTCCAETLSILLRNLLTQVLASDSMGAERKCLSTDYTDVADQLQQYTAKLIREGRKETDSEVEGSSKQETICRSLAVQLDHLPCRPSRLRWALEHSLRTSTLRRNERRKAERELRLIRNHFDQLTSERATNTDPKRIEEMKKELKGLRQAVKRRHKRIKYLARQTSRGGPRRRLIRRPQSQKLLAWVRAGNIQMPLEDGRTRRIGVLMQLGFGAVRLPSTGLSTTSQLTFRDRRGIHGGSDGGTVVFPSTNLRNEITFA</sequence>
<evidence type="ECO:0000256" key="1">
    <source>
        <dbReference type="SAM" id="Coils"/>
    </source>
</evidence>
<dbReference type="Proteomes" id="UP001283341">
    <property type="component" value="Unassembled WGS sequence"/>
</dbReference>
<organism evidence="2 3">
    <name type="scientific">Apodospora peruviana</name>
    <dbReference type="NCBI Taxonomy" id="516989"/>
    <lineage>
        <taxon>Eukaryota</taxon>
        <taxon>Fungi</taxon>
        <taxon>Dikarya</taxon>
        <taxon>Ascomycota</taxon>
        <taxon>Pezizomycotina</taxon>
        <taxon>Sordariomycetes</taxon>
        <taxon>Sordariomycetidae</taxon>
        <taxon>Sordariales</taxon>
        <taxon>Lasiosphaeriaceae</taxon>
        <taxon>Apodospora</taxon>
    </lineage>
</organism>
<reference evidence="2" key="2">
    <citation type="submission" date="2023-06" db="EMBL/GenBank/DDBJ databases">
        <authorList>
            <consortium name="Lawrence Berkeley National Laboratory"/>
            <person name="Haridas S."/>
            <person name="Hensen N."/>
            <person name="Bonometti L."/>
            <person name="Westerberg I."/>
            <person name="Brannstrom I.O."/>
            <person name="Guillou S."/>
            <person name="Cros-Aarteil S."/>
            <person name="Calhoun S."/>
            <person name="Kuo A."/>
            <person name="Mondo S."/>
            <person name="Pangilinan J."/>
            <person name="Riley R."/>
            <person name="Labutti K."/>
            <person name="Andreopoulos B."/>
            <person name="Lipzen A."/>
            <person name="Chen C."/>
            <person name="Yanf M."/>
            <person name="Daum C."/>
            <person name="Ng V."/>
            <person name="Clum A."/>
            <person name="Steindorff A."/>
            <person name="Ohm R."/>
            <person name="Martin F."/>
            <person name="Silar P."/>
            <person name="Natvig D."/>
            <person name="Lalanne C."/>
            <person name="Gautier V."/>
            <person name="Ament-Velasquez S.L."/>
            <person name="Kruys A."/>
            <person name="Hutchinson M.I."/>
            <person name="Powell A.J."/>
            <person name="Barry K."/>
            <person name="Miller A.N."/>
            <person name="Grigoriev I.V."/>
            <person name="Debuchy R."/>
            <person name="Gladieux P."/>
            <person name="Thoren M.H."/>
            <person name="Johannesson H."/>
        </authorList>
    </citation>
    <scope>NUCLEOTIDE SEQUENCE</scope>
    <source>
        <strain evidence="2">CBS 118394</strain>
    </source>
</reference>
<accession>A0AAE0I164</accession>
<evidence type="ECO:0000313" key="2">
    <source>
        <dbReference type="EMBL" id="KAK3316600.1"/>
    </source>
</evidence>
<proteinExistence type="predicted"/>
<dbReference type="EMBL" id="JAUEDM010000005">
    <property type="protein sequence ID" value="KAK3316600.1"/>
    <property type="molecule type" value="Genomic_DNA"/>
</dbReference>
<protein>
    <submittedName>
        <fullName evidence="2">Uncharacterized protein</fullName>
    </submittedName>
</protein>
<reference evidence="2" key="1">
    <citation type="journal article" date="2023" name="Mol. Phylogenet. Evol.">
        <title>Genome-scale phylogeny and comparative genomics of the fungal order Sordariales.</title>
        <authorList>
            <person name="Hensen N."/>
            <person name="Bonometti L."/>
            <person name="Westerberg I."/>
            <person name="Brannstrom I.O."/>
            <person name="Guillou S."/>
            <person name="Cros-Aarteil S."/>
            <person name="Calhoun S."/>
            <person name="Haridas S."/>
            <person name="Kuo A."/>
            <person name="Mondo S."/>
            <person name="Pangilinan J."/>
            <person name="Riley R."/>
            <person name="LaButti K."/>
            <person name="Andreopoulos B."/>
            <person name="Lipzen A."/>
            <person name="Chen C."/>
            <person name="Yan M."/>
            <person name="Daum C."/>
            <person name="Ng V."/>
            <person name="Clum A."/>
            <person name="Steindorff A."/>
            <person name="Ohm R.A."/>
            <person name="Martin F."/>
            <person name="Silar P."/>
            <person name="Natvig D.O."/>
            <person name="Lalanne C."/>
            <person name="Gautier V."/>
            <person name="Ament-Velasquez S.L."/>
            <person name="Kruys A."/>
            <person name="Hutchinson M.I."/>
            <person name="Powell A.J."/>
            <person name="Barry K."/>
            <person name="Miller A.N."/>
            <person name="Grigoriev I.V."/>
            <person name="Debuchy R."/>
            <person name="Gladieux P."/>
            <person name="Hiltunen Thoren M."/>
            <person name="Johannesson H."/>
        </authorList>
    </citation>
    <scope>NUCLEOTIDE SEQUENCE</scope>
    <source>
        <strain evidence="2">CBS 118394</strain>
    </source>
</reference>
<feature type="coiled-coil region" evidence="1">
    <location>
        <begin position="133"/>
        <end position="183"/>
    </location>
</feature>
<dbReference type="AlphaFoldDB" id="A0AAE0I164"/>
<comment type="caution">
    <text evidence="2">The sequence shown here is derived from an EMBL/GenBank/DDBJ whole genome shotgun (WGS) entry which is preliminary data.</text>
</comment>
<keyword evidence="1" id="KW-0175">Coiled coil</keyword>